<organism evidence="2 3">
    <name type="scientific">Haloprofundus marisrubri</name>
    <dbReference type="NCBI Taxonomy" id="1514971"/>
    <lineage>
        <taxon>Archaea</taxon>
        <taxon>Methanobacteriati</taxon>
        <taxon>Methanobacteriota</taxon>
        <taxon>Stenosarchaea group</taxon>
        <taxon>Halobacteria</taxon>
        <taxon>Halobacteriales</taxon>
        <taxon>Haloferacaceae</taxon>
        <taxon>Haloprofundus</taxon>
    </lineage>
</organism>
<evidence type="ECO:0000256" key="1">
    <source>
        <dbReference type="SAM" id="MobiDB-lite"/>
    </source>
</evidence>
<evidence type="ECO:0000313" key="2">
    <source>
        <dbReference type="EMBL" id="KTG11032.1"/>
    </source>
</evidence>
<keyword evidence="3" id="KW-1185">Reference proteome</keyword>
<comment type="caution">
    <text evidence="2">The sequence shown here is derived from an EMBL/GenBank/DDBJ whole genome shotgun (WGS) entry which is preliminary data.</text>
</comment>
<reference evidence="2 3" key="1">
    <citation type="submission" date="2015-12" db="EMBL/GenBank/DDBJ databases">
        <title>Haloprofundus marisrubri gen. nov., sp. nov., an extremely halophilic archaeon isolated from the Discovery deep brine-seawater interface in the Red Sea.</title>
        <authorList>
            <person name="Zhang G."/>
            <person name="Stingl U."/>
            <person name="Rashid M."/>
        </authorList>
    </citation>
    <scope>NUCLEOTIDE SEQUENCE [LARGE SCALE GENOMIC DNA]</scope>
    <source>
        <strain evidence="2 3">SB9</strain>
    </source>
</reference>
<name>A0A0W1RC87_9EURY</name>
<evidence type="ECO:0000313" key="3">
    <source>
        <dbReference type="Proteomes" id="UP000054387"/>
    </source>
</evidence>
<protein>
    <submittedName>
        <fullName evidence="2">Uncharacterized protein</fullName>
    </submittedName>
</protein>
<proteinExistence type="predicted"/>
<dbReference type="RefSeq" id="WP_058580831.1">
    <property type="nucleotide sequence ID" value="NZ_LOPU01000016.1"/>
</dbReference>
<dbReference type="AlphaFoldDB" id="A0A0W1RC87"/>
<dbReference type="Proteomes" id="UP000054387">
    <property type="component" value="Unassembled WGS sequence"/>
</dbReference>
<feature type="region of interest" description="Disordered" evidence="1">
    <location>
        <begin position="237"/>
        <end position="272"/>
    </location>
</feature>
<dbReference type="EMBL" id="LOPU01000016">
    <property type="protein sequence ID" value="KTG11032.1"/>
    <property type="molecule type" value="Genomic_DNA"/>
</dbReference>
<gene>
    <name evidence="2" type="ORF">AUR64_07660</name>
</gene>
<accession>A0A0W1RC87</accession>
<sequence>MSRVAWIAASTTLTYFAKQYFGEDSLPADMGIALIDVHTTDPEVINGIRRIESELAGIRQDLVAVKHGPYNTGHRYLKKALRLEWGSPEREDNLRNAIWMFTRASGQESIVTTVDALCLASMCHLLLGESTLSKITFEEAYEEGWHGLSSLETEYNDVHFERWRDVNSWSLLETWGVGSKGKAAWQRLDEYTAEQQRIVADAWMTIAQMETLVEILETFDSPLLRDKKLEDLRGFWESDSESSSSSGSSGASGLNNSERTPEEIIGDALWGM</sequence>
<feature type="compositionally biased region" description="Low complexity" evidence="1">
    <location>
        <begin position="241"/>
        <end position="258"/>
    </location>
</feature>